<dbReference type="InterPro" id="IPR027417">
    <property type="entry name" value="P-loop_NTPase"/>
</dbReference>
<sequence length="203" mass="21979">MPIRECRVIAVEGTQAAGKTTFVHALTAALREQSIGVACTGEPARTSPFMEDIVLHGEGNFDLVAELDLFAQHFTVPLRAARHHQVLITDKTPANVLALAGLVLDPTEPGTAAVLAAAEAMCRAWMPVAYDAIVYCRDRYDQKAGGDRMREKVLNIQDESDSAIYEACRATGVPMLEMPTGLTVAERVQWTVQRVGDMGLIAT</sequence>
<evidence type="ECO:0000259" key="1">
    <source>
        <dbReference type="Pfam" id="PF13521"/>
    </source>
</evidence>
<dbReference type="AlphaFoldDB" id="A0A2N8TIU1"/>
<name>A0A2N8TIU1_9ACTN</name>
<dbReference type="GO" id="GO:0016301">
    <property type="term" value="F:kinase activity"/>
    <property type="evidence" value="ECO:0007669"/>
    <property type="project" value="UniProtKB-KW"/>
</dbReference>
<accession>A0A2N8TIU1</accession>
<gene>
    <name evidence="2" type="ORF">C1J00_28705</name>
</gene>
<keyword evidence="3" id="KW-1185">Reference proteome</keyword>
<keyword evidence="2" id="KW-0808">Transferase</keyword>
<organism evidence="2 3">
    <name type="scientific">Streptomyces cahuitamycinicus</name>
    <dbReference type="NCBI Taxonomy" id="2070367"/>
    <lineage>
        <taxon>Bacteria</taxon>
        <taxon>Bacillati</taxon>
        <taxon>Actinomycetota</taxon>
        <taxon>Actinomycetes</taxon>
        <taxon>Kitasatosporales</taxon>
        <taxon>Streptomycetaceae</taxon>
        <taxon>Streptomyces</taxon>
    </lineage>
</organism>
<dbReference type="Pfam" id="PF13521">
    <property type="entry name" value="AAA_28"/>
    <property type="match status" value="1"/>
</dbReference>
<feature type="domain" description="NadR/Ttd14 AAA" evidence="1">
    <location>
        <begin position="9"/>
        <end position="181"/>
    </location>
</feature>
<reference evidence="2 3" key="1">
    <citation type="submission" date="2018-01" db="EMBL/GenBank/DDBJ databases">
        <title>Draft genome sequence of Streptomyces sp. 13K301.</title>
        <authorList>
            <person name="Sahin N."/>
            <person name="Saygin H."/>
            <person name="Ay H."/>
        </authorList>
    </citation>
    <scope>NUCLEOTIDE SEQUENCE [LARGE SCALE GENOMIC DNA]</scope>
    <source>
        <strain evidence="2 3">13K301</strain>
    </source>
</reference>
<dbReference type="SUPFAM" id="SSF52540">
    <property type="entry name" value="P-loop containing nucleoside triphosphate hydrolases"/>
    <property type="match status" value="1"/>
</dbReference>
<dbReference type="EMBL" id="POUC01000268">
    <property type="protein sequence ID" value="PNG18889.1"/>
    <property type="molecule type" value="Genomic_DNA"/>
</dbReference>
<dbReference type="InterPro" id="IPR038727">
    <property type="entry name" value="NadR/Ttd14_AAA_dom"/>
</dbReference>
<protein>
    <submittedName>
        <fullName evidence="2">Thymidylate kinase</fullName>
    </submittedName>
</protein>
<proteinExistence type="predicted"/>
<evidence type="ECO:0000313" key="2">
    <source>
        <dbReference type="EMBL" id="PNG18889.1"/>
    </source>
</evidence>
<dbReference type="Proteomes" id="UP000235943">
    <property type="component" value="Unassembled WGS sequence"/>
</dbReference>
<dbReference type="RefSeq" id="WP_102911910.1">
    <property type="nucleotide sequence ID" value="NZ_POUC01000268.1"/>
</dbReference>
<keyword evidence="2" id="KW-0418">Kinase</keyword>
<comment type="caution">
    <text evidence="2">The sequence shown here is derived from an EMBL/GenBank/DDBJ whole genome shotgun (WGS) entry which is preliminary data.</text>
</comment>
<evidence type="ECO:0000313" key="3">
    <source>
        <dbReference type="Proteomes" id="UP000235943"/>
    </source>
</evidence>
<dbReference type="Gene3D" id="3.40.50.300">
    <property type="entry name" value="P-loop containing nucleotide triphosphate hydrolases"/>
    <property type="match status" value="1"/>
</dbReference>
<dbReference type="OrthoDB" id="3533703at2"/>